<dbReference type="GO" id="GO:0008270">
    <property type="term" value="F:zinc ion binding"/>
    <property type="evidence" value="ECO:0007669"/>
    <property type="project" value="InterPro"/>
</dbReference>
<dbReference type="PANTHER" id="PTHR37534">
    <property type="entry name" value="TRANSCRIPTIONAL ACTIVATOR PROTEIN UGA3"/>
    <property type="match status" value="1"/>
</dbReference>
<evidence type="ECO:0000256" key="2">
    <source>
        <dbReference type="ARBA" id="ARBA00022833"/>
    </source>
</evidence>
<dbReference type="InterPro" id="IPR001138">
    <property type="entry name" value="Zn2Cys6_DnaBD"/>
</dbReference>
<dbReference type="PROSITE" id="PS00463">
    <property type="entry name" value="ZN2_CY6_FUNGAL_1"/>
    <property type="match status" value="1"/>
</dbReference>
<keyword evidence="6" id="KW-0539">Nucleus</keyword>
<dbReference type="InterPro" id="IPR021858">
    <property type="entry name" value="Fun_TF"/>
</dbReference>
<keyword evidence="2" id="KW-0862">Zinc</keyword>
<dbReference type="PROSITE" id="PS50048">
    <property type="entry name" value="ZN2_CY6_FUNGAL_2"/>
    <property type="match status" value="1"/>
</dbReference>
<dbReference type="EMBL" id="JAUJFL010000011">
    <property type="protein sequence ID" value="KAK2596550.1"/>
    <property type="molecule type" value="Genomic_DNA"/>
</dbReference>
<sequence>MKAAQGCWTCKKRKIGCDRSIPYCNNCSRTKRQCGGYGIRLNWPDQLSNRRKDFVVCSVAGLASVERYPQSRERRYLNFTSRDFCLAEKRLAETHLPWHPFMERISARPSLALSPHTPVVGEDAMLLTYYEQIIAPMCSTTRALNGFRHHILSIALSRRDRSTRALCRSMLAIAAHHRQRPRAALAHKTGAMKALYESLAAPTDDGSVLGAEAQLATSMMLCMYDIVGLLGCSIEVFESISSINQMRTMILDPDAEHHVPDKTFEQRAAVEQKLQIAWQQLSPDEVATSTDAQMKAALATAELYRLASLLYLQRVVPDIGDEVRRAAYLRQAFAALNDVPVATGPWPVFIVACEARTDEERIYILEILDQMDKVRNVGNVRVMRTILETIWKQQDLREHSGMTEMKQWWLCADSSVAVPWFV</sequence>
<evidence type="ECO:0000313" key="8">
    <source>
        <dbReference type="EMBL" id="KAK2596550.1"/>
    </source>
</evidence>
<dbReference type="SMART" id="SM00066">
    <property type="entry name" value="GAL4"/>
    <property type="match status" value="1"/>
</dbReference>
<evidence type="ECO:0000256" key="3">
    <source>
        <dbReference type="ARBA" id="ARBA00023015"/>
    </source>
</evidence>
<keyword evidence="4" id="KW-0238">DNA-binding</keyword>
<dbReference type="Pfam" id="PF11951">
    <property type="entry name" value="Fungal_trans_2"/>
    <property type="match status" value="1"/>
</dbReference>
<keyword evidence="5" id="KW-0804">Transcription</keyword>
<dbReference type="Pfam" id="PF00172">
    <property type="entry name" value="Zn_clus"/>
    <property type="match status" value="1"/>
</dbReference>
<accession>A0AAD9S1H1</accession>
<evidence type="ECO:0000256" key="6">
    <source>
        <dbReference type="ARBA" id="ARBA00023242"/>
    </source>
</evidence>
<dbReference type="GO" id="GO:0045944">
    <property type="term" value="P:positive regulation of transcription by RNA polymerase II"/>
    <property type="evidence" value="ECO:0007669"/>
    <property type="project" value="TreeGrafter"/>
</dbReference>
<evidence type="ECO:0000313" key="9">
    <source>
        <dbReference type="Proteomes" id="UP001265746"/>
    </source>
</evidence>
<dbReference type="CDD" id="cd00067">
    <property type="entry name" value="GAL4"/>
    <property type="match status" value="1"/>
</dbReference>
<protein>
    <recommendedName>
        <fullName evidence="7">Zn(2)-C6 fungal-type domain-containing protein</fullName>
    </recommendedName>
</protein>
<dbReference type="GO" id="GO:0000976">
    <property type="term" value="F:transcription cis-regulatory region binding"/>
    <property type="evidence" value="ECO:0007669"/>
    <property type="project" value="TreeGrafter"/>
</dbReference>
<dbReference type="SUPFAM" id="SSF57701">
    <property type="entry name" value="Zn2/Cys6 DNA-binding domain"/>
    <property type="match status" value="1"/>
</dbReference>
<evidence type="ECO:0000256" key="4">
    <source>
        <dbReference type="ARBA" id="ARBA00023125"/>
    </source>
</evidence>
<keyword evidence="3" id="KW-0805">Transcription regulation</keyword>
<keyword evidence="9" id="KW-1185">Reference proteome</keyword>
<dbReference type="PANTHER" id="PTHR37534:SF49">
    <property type="entry name" value="LYSINE BIOSYNTHESIS REGULATORY PROTEIN LYS14"/>
    <property type="match status" value="1"/>
</dbReference>
<gene>
    <name evidence="8" type="ORF">N8I77_013436</name>
</gene>
<name>A0AAD9S1H1_PHOAM</name>
<proteinExistence type="predicted"/>
<reference evidence="8" key="1">
    <citation type="submission" date="2023-06" db="EMBL/GenBank/DDBJ databases">
        <authorList>
            <person name="Noh H."/>
        </authorList>
    </citation>
    <scope>NUCLEOTIDE SEQUENCE</scope>
    <source>
        <strain evidence="8">DUCC20226</strain>
    </source>
</reference>
<evidence type="ECO:0000256" key="1">
    <source>
        <dbReference type="ARBA" id="ARBA00004123"/>
    </source>
</evidence>
<comment type="subcellular location">
    <subcellularLocation>
        <location evidence="1">Nucleus</location>
    </subcellularLocation>
</comment>
<dbReference type="InterPro" id="IPR036864">
    <property type="entry name" value="Zn2-C6_fun-type_DNA-bd_sf"/>
</dbReference>
<evidence type="ECO:0000256" key="5">
    <source>
        <dbReference type="ARBA" id="ARBA00023163"/>
    </source>
</evidence>
<dbReference type="GO" id="GO:0005634">
    <property type="term" value="C:nucleus"/>
    <property type="evidence" value="ECO:0007669"/>
    <property type="project" value="UniProtKB-SubCell"/>
</dbReference>
<dbReference type="GO" id="GO:0000981">
    <property type="term" value="F:DNA-binding transcription factor activity, RNA polymerase II-specific"/>
    <property type="evidence" value="ECO:0007669"/>
    <property type="project" value="InterPro"/>
</dbReference>
<evidence type="ECO:0000259" key="7">
    <source>
        <dbReference type="PROSITE" id="PS50048"/>
    </source>
</evidence>
<comment type="caution">
    <text evidence="8">The sequence shown here is derived from an EMBL/GenBank/DDBJ whole genome shotgun (WGS) entry which is preliminary data.</text>
</comment>
<organism evidence="8 9">
    <name type="scientific">Phomopsis amygdali</name>
    <name type="common">Fusicoccum amygdali</name>
    <dbReference type="NCBI Taxonomy" id="1214568"/>
    <lineage>
        <taxon>Eukaryota</taxon>
        <taxon>Fungi</taxon>
        <taxon>Dikarya</taxon>
        <taxon>Ascomycota</taxon>
        <taxon>Pezizomycotina</taxon>
        <taxon>Sordariomycetes</taxon>
        <taxon>Sordariomycetidae</taxon>
        <taxon>Diaporthales</taxon>
        <taxon>Diaporthaceae</taxon>
        <taxon>Diaporthe</taxon>
    </lineage>
</organism>
<feature type="domain" description="Zn(2)-C6 fungal-type" evidence="7">
    <location>
        <begin position="6"/>
        <end position="34"/>
    </location>
</feature>
<dbReference type="Gene3D" id="4.10.240.10">
    <property type="entry name" value="Zn(2)-C6 fungal-type DNA-binding domain"/>
    <property type="match status" value="1"/>
</dbReference>
<dbReference type="Proteomes" id="UP001265746">
    <property type="component" value="Unassembled WGS sequence"/>
</dbReference>
<dbReference type="AlphaFoldDB" id="A0AAD9S1H1"/>